<dbReference type="AlphaFoldDB" id="A0A0H4TSZ6"/>
<dbReference type="GO" id="GO:0005524">
    <property type="term" value="F:ATP binding"/>
    <property type="evidence" value="ECO:0007669"/>
    <property type="project" value="UniProtKB-UniRule"/>
</dbReference>
<comment type="caution">
    <text evidence="3">Lacks conserved residue(s) required for the propagation of feature annotation.</text>
</comment>
<dbReference type="Pfam" id="PF13207">
    <property type="entry name" value="AAA_17"/>
    <property type="match status" value="1"/>
</dbReference>
<dbReference type="InterPro" id="IPR027417">
    <property type="entry name" value="P-loop_NTPase"/>
</dbReference>
<name>A0A0H4TSZ6_9EURY</name>
<organism evidence="4">
    <name type="scientific">uncultured euryarchaeote Rifle_16ft_4_minimus_39</name>
    <dbReference type="NCBI Taxonomy" id="1665197"/>
    <lineage>
        <taxon>Archaea</taxon>
        <taxon>Methanobacteriati</taxon>
        <taxon>Methanobacteriota</taxon>
        <taxon>environmental samples</taxon>
    </lineage>
</organism>
<keyword evidence="2 3" id="KW-0067">ATP-binding</keyword>
<dbReference type="HAMAP" id="MF_01111">
    <property type="entry name" value="UPF0200"/>
    <property type="match status" value="1"/>
</dbReference>
<sequence length="184" mass="20218">MKVLCLTGMPGCGKEELIRVAQELGFSVVRMGDTVREEAARRMLGTSDEAIGGFAHREREAHGYGVWAERTLPRVVGEHILIDGLRGSAELEAFRKALGESLQVVAVHASPRVRFARLRARNRSDAPASWEEFLVRDRRELAWGLGDVIATADFLIVNEGDLGSFRARAREVLESVLGGSSHVP</sequence>
<dbReference type="PANTHER" id="PTHR41930:SF1">
    <property type="entry name" value="DEPHOSPHO-COA KINASE"/>
    <property type="match status" value="1"/>
</dbReference>
<dbReference type="SUPFAM" id="SSF52540">
    <property type="entry name" value="P-loop containing nucleoside triphosphate hydrolases"/>
    <property type="match status" value="1"/>
</dbReference>
<evidence type="ECO:0000256" key="2">
    <source>
        <dbReference type="ARBA" id="ARBA00022840"/>
    </source>
</evidence>
<proteinExistence type="inferred from homology"/>
<accession>A0A0H4TSZ6</accession>
<dbReference type="InterPro" id="IPR022970">
    <property type="entry name" value="NTP_hydrolase-rel"/>
</dbReference>
<dbReference type="EMBL" id="KT007025">
    <property type="protein sequence ID" value="AKQ03919.1"/>
    <property type="molecule type" value="Genomic_DNA"/>
</dbReference>
<evidence type="ECO:0000256" key="1">
    <source>
        <dbReference type="ARBA" id="ARBA00022741"/>
    </source>
</evidence>
<evidence type="ECO:0000313" key="4">
    <source>
        <dbReference type="EMBL" id="AKQ03919.1"/>
    </source>
</evidence>
<keyword evidence="4" id="KW-0418">Kinase</keyword>
<keyword evidence="4" id="KW-0808">Transferase</keyword>
<evidence type="ECO:0000256" key="3">
    <source>
        <dbReference type="HAMAP-Rule" id="MF_01111"/>
    </source>
</evidence>
<comment type="similarity">
    <text evidence="3">Belongs to the UPF0200 family.</text>
</comment>
<dbReference type="Gene3D" id="3.40.50.300">
    <property type="entry name" value="P-loop containing nucleotide triphosphate hydrolases"/>
    <property type="match status" value="1"/>
</dbReference>
<keyword evidence="1 3" id="KW-0547">Nucleotide-binding</keyword>
<dbReference type="GO" id="GO:0016301">
    <property type="term" value="F:kinase activity"/>
    <property type="evidence" value="ECO:0007669"/>
    <property type="project" value="UniProtKB-KW"/>
</dbReference>
<protein>
    <recommendedName>
        <fullName evidence="3">UPF0200 protein</fullName>
    </recommendedName>
</protein>
<dbReference type="PANTHER" id="PTHR41930">
    <property type="entry name" value="UPF0200 PROTEIN MJ1399"/>
    <property type="match status" value="1"/>
</dbReference>
<reference evidence="4" key="1">
    <citation type="journal article" date="2015" name="ISME J.">
        <title>Aquifer environment selects for microbial species cohorts in sediment and groundwater.</title>
        <authorList>
            <person name="Hug L.A."/>
            <person name="Thomas B.C."/>
            <person name="Brown C.T."/>
            <person name="Frischkorn K.R."/>
            <person name="Williams K.H."/>
            <person name="Tringe S.G."/>
            <person name="Banfield J.F."/>
        </authorList>
    </citation>
    <scope>NUCLEOTIDE SEQUENCE</scope>
</reference>